<dbReference type="InterPro" id="IPR004433">
    <property type="entry name" value="MenaQ_synth_MenD"/>
</dbReference>
<dbReference type="Pfam" id="PF02776">
    <property type="entry name" value="TPP_enzyme_N"/>
    <property type="match status" value="1"/>
</dbReference>
<dbReference type="InterPro" id="IPR011766">
    <property type="entry name" value="TPP_enzyme_TPP-bd"/>
</dbReference>
<dbReference type="PIRSF" id="PIRSF004983">
    <property type="entry name" value="MenD"/>
    <property type="match status" value="1"/>
</dbReference>
<keyword evidence="4" id="KW-0786">Thiamine pyrophosphate</keyword>
<dbReference type="NCBIfam" id="TIGR00173">
    <property type="entry name" value="menD"/>
    <property type="match status" value="1"/>
</dbReference>
<evidence type="ECO:0000256" key="3">
    <source>
        <dbReference type="ARBA" id="ARBA00022842"/>
    </source>
</evidence>
<name>A0A6J6H9X7_9ZZZZ</name>
<dbReference type="GO" id="GO:0009234">
    <property type="term" value="P:menaquinone biosynthetic process"/>
    <property type="evidence" value="ECO:0007669"/>
    <property type="project" value="InterPro"/>
</dbReference>
<reference evidence="9" key="1">
    <citation type="submission" date="2020-05" db="EMBL/GenBank/DDBJ databases">
        <authorList>
            <person name="Chiriac C."/>
            <person name="Salcher M."/>
            <person name="Ghai R."/>
            <person name="Kavagutti S V."/>
        </authorList>
    </citation>
    <scope>NUCLEOTIDE SEQUENCE</scope>
</reference>
<proteinExistence type="inferred from homology"/>
<organism evidence="9">
    <name type="scientific">freshwater metagenome</name>
    <dbReference type="NCBI Taxonomy" id="449393"/>
    <lineage>
        <taxon>unclassified sequences</taxon>
        <taxon>metagenomes</taxon>
        <taxon>ecological metagenomes</taxon>
    </lineage>
</organism>
<sequence>MASIGDTSATFCATLVDEWIRQGVRHAVVAPGSRSTPLAIALAHRPELAVHLFHDERSAGFAALGCSLATGVPAILLCTSGTAATHFHAAVTEASASNVAMIVCTADRPSELHDVAAPQTIDQTRLYGNAVRWFHDPGVPSMDATHTWRPLAARAFAASLQQRSGPVHLNLPFREPLVGTPSELPAARDGVWSRVVRPVSTQVEGLGDVLQLINGRRGVVIAGNGATRDVLSLAEALQWPIFADSTSGIRECHSHVLTGFDPILRSESFRNSHMPDVVIRIGATPASKVLAQWVASSGCEVIQISQHEAVIDPDHVVGITVVGEMTQIIQSLVRHAKSCDGQWVADWSRAESVAQEAIDAFTNAEWCEPTVARETTKSMQVGTHLVVSSSMPIRDIEWFGTVTPGVTVHSNRGTNGIDGVISTSIGIALASQASVTVYIGDVAFLHDSTALIGLLRRGIRLRIVVVNNDGGSIFSFLPQVEHVTESTFELLYGTPHGVNISDIAAAHGITYVTASNHNELRHVLESSETQIIEIKTNRSTNVDTHSALNDAVVSAIG</sequence>
<dbReference type="Gene3D" id="3.40.50.970">
    <property type="match status" value="2"/>
</dbReference>
<evidence type="ECO:0000256" key="1">
    <source>
        <dbReference type="ARBA" id="ARBA00022679"/>
    </source>
</evidence>
<evidence type="ECO:0000259" key="8">
    <source>
        <dbReference type="Pfam" id="PF16582"/>
    </source>
</evidence>
<dbReference type="CDD" id="cd07037">
    <property type="entry name" value="TPP_PYR_MenD"/>
    <property type="match status" value="1"/>
</dbReference>
<dbReference type="SUPFAM" id="SSF52518">
    <property type="entry name" value="Thiamin diphosphate-binding fold (THDP-binding)"/>
    <property type="match status" value="2"/>
</dbReference>
<gene>
    <name evidence="9" type="ORF">UFOPK1808_01284</name>
</gene>
<dbReference type="GO" id="GO:0070204">
    <property type="term" value="F:2-succinyl-5-enolpyruvyl-6-hydroxy-3-cyclohexene-1-carboxylic-acid synthase activity"/>
    <property type="evidence" value="ECO:0007669"/>
    <property type="project" value="InterPro"/>
</dbReference>
<keyword evidence="5" id="KW-0464">Manganese</keyword>
<evidence type="ECO:0000256" key="4">
    <source>
        <dbReference type="ARBA" id="ARBA00023052"/>
    </source>
</evidence>
<dbReference type="AlphaFoldDB" id="A0A6J6H9X7"/>
<dbReference type="CDD" id="cd02009">
    <property type="entry name" value="TPP_SHCHC_synthase"/>
    <property type="match status" value="1"/>
</dbReference>
<keyword evidence="2" id="KW-0479">Metal-binding</keyword>
<keyword evidence="3" id="KW-0460">Magnesium</keyword>
<feature type="domain" description="Thiamine pyrophosphate enzyme N-terminal TPP-binding" evidence="7">
    <location>
        <begin position="17"/>
        <end position="125"/>
    </location>
</feature>
<accession>A0A6J6H9X7</accession>
<dbReference type="GO" id="GO:0046872">
    <property type="term" value="F:metal ion binding"/>
    <property type="evidence" value="ECO:0007669"/>
    <property type="project" value="UniProtKB-KW"/>
</dbReference>
<protein>
    <submittedName>
        <fullName evidence="9">Unannotated protein</fullName>
    </submittedName>
</protein>
<evidence type="ECO:0000256" key="5">
    <source>
        <dbReference type="ARBA" id="ARBA00023211"/>
    </source>
</evidence>
<dbReference type="GO" id="GO:0030976">
    <property type="term" value="F:thiamine pyrophosphate binding"/>
    <property type="evidence" value="ECO:0007669"/>
    <property type="project" value="InterPro"/>
</dbReference>
<dbReference type="SUPFAM" id="SSF52467">
    <property type="entry name" value="DHS-like NAD/FAD-binding domain"/>
    <property type="match status" value="1"/>
</dbReference>
<dbReference type="HAMAP" id="MF_01659">
    <property type="entry name" value="MenD"/>
    <property type="match status" value="1"/>
</dbReference>
<dbReference type="Pfam" id="PF16582">
    <property type="entry name" value="TPP_enzyme_M_2"/>
    <property type="match status" value="1"/>
</dbReference>
<dbReference type="PANTHER" id="PTHR42916">
    <property type="entry name" value="2-SUCCINYL-5-ENOLPYRUVYL-6-HYDROXY-3-CYCLOHEXENE-1-CARBOXYLATE SYNTHASE"/>
    <property type="match status" value="1"/>
</dbReference>
<evidence type="ECO:0000259" key="7">
    <source>
        <dbReference type="Pfam" id="PF02776"/>
    </source>
</evidence>
<evidence type="ECO:0000259" key="6">
    <source>
        <dbReference type="Pfam" id="PF02775"/>
    </source>
</evidence>
<dbReference type="Gene3D" id="3.40.50.1220">
    <property type="entry name" value="TPP-binding domain"/>
    <property type="match status" value="1"/>
</dbReference>
<feature type="domain" description="Menaquinone biosynthesis protein MenD middle" evidence="8">
    <location>
        <begin position="212"/>
        <end position="379"/>
    </location>
</feature>
<evidence type="ECO:0000313" key="9">
    <source>
        <dbReference type="EMBL" id="CAB4609630.1"/>
    </source>
</evidence>
<keyword evidence="1" id="KW-0808">Transferase</keyword>
<dbReference type="EMBL" id="CAEZUL010000187">
    <property type="protein sequence ID" value="CAB4609630.1"/>
    <property type="molecule type" value="Genomic_DNA"/>
</dbReference>
<dbReference type="InterPro" id="IPR029061">
    <property type="entry name" value="THDP-binding"/>
</dbReference>
<dbReference type="Pfam" id="PF02775">
    <property type="entry name" value="TPP_enzyme_C"/>
    <property type="match status" value="1"/>
</dbReference>
<dbReference type="InterPro" id="IPR032264">
    <property type="entry name" value="MenD_middle"/>
</dbReference>
<dbReference type="InterPro" id="IPR012001">
    <property type="entry name" value="Thiamin_PyroP_enz_TPP-bd_dom"/>
</dbReference>
<evidence type="ECO:0000256" key="2">
    <source>
        <dbReference type="ARBA" id="ARBA00022723"/>
    </source>
</evidence>
<feature type="domain" description="Thiamine pyrophosphate enzyme TPP-binding" evidence="6">
    <location>
        <begin position="420"/>
        <end position="526"/>
    </location>
</feature>
<dbReference type="InterPro" id="IPR029035">
    <property type="entry name" value="DHS-like_NAD/FAD-binding_dom"/>
</dbReference>
<dbReference type="PANTHER" id="PTHR42916:SF1">
    <property type="entry name" value="PROTEIN PHYLLO, CHLOROPLASTIC"/>
    <property type="match status" value="1"/>
</dbReference>